<dbReference type="Gramene" id="Vigun06g016500.3.v1.2">
    <property type="protein sequence ID" value="Vigun06g016500.3.v1.2"/>
    <property type="gene ID" value="Vigun06g016500.v1.2"/>
</dbReference>
<name>A0A4D6KWI7_VIGUN</name>
<dbReference type="InterPro" id="IPR027942">
    <property type="entry name" value="SEO_N"/>
</dbReference>
<protein>
    <submittedName>
        <fullName evidence="5">Sieve element occlusion</fullName>
    </submittedName>
</protein>
<dbReference type="Proteomes" id="UP000501690">
    <property type="component" value="Linkage Group LG1"/>
</dbReference>
<dbReference type="PANTHER" id="PTHR33232">
    <property type="entry name" value="PROTEIN SIEVE ELEMENT OCCLUSION B-LIKE"/>
    <property type="match status" value="1"/>
</dbReference>
<feature type="compositionally biased region" description="Polar residues" evidence="2">
    <location>
        <begin position="1"/>
        <end position="16"/>
    </location>
</feature>
<dbReference type="Pfam" id="PF14576">
    <property type="entry name" value="SEO_N"/>
    <property type="match status" value="1"/>
</dbReference>
<dbReference type="InterPro" id="IPR039299">
    <property type="entry name" value="SEOA"/>
</dbReference>
<reference evidence="5 6" key="1">
    <citation type="submission" date="2019-04" db="EMBL/GenBank/DDBJ databases">
        <title>An improved genome assembly and genetic linkage map for asparagus bean, Vigna unguiculata ssp. sesquipedialis.</title>
        <authorList>
            <person name="Xia Q."/>
            <person name="Zhang R."/>
            <person name="Dong Y."/>
        </authorList>
    </citation>
    <scope>NUCLEOTIDE SEQUENCE [LARGE SCALE GENOMIC DNA]</scope>
    <source>
        <tissue evidence="5">Leaf</tissue>
    </source>
</reference>
<feature type="region of interest" description="Disordered" evidence="2">
    <location>
        <begin position="1"/>
        <end position="23"/>
    </location>
</feature>
<organism evidence="5 6">
    <name type="scientific">Vigna unguiculata</name>
    <name type="common">Cowpea</name>
    <dbReference type="NCBI Taxonomy" id="3917"/>
    <lineage>
        <taxon>Eukaryota</taxon>
        <taxon>Viridiplantae</taxon>
        <taxon>Streptophyta</taxon>
        <taxon>Embryophyta</taxon>
        <taxon>Tracheophyta</taxon>
        <taxon>Spermatophyta</taxon>
        <taxon>Magnoliopsida</taxon>
        <taxon>eudicotyledons</taxon>
        <taxon>Gunneridae</taxon>
        <taxon>Pentapetalae</taxon>
        <taxon>rosids</taxon>
        <taxon>fabids</taxon>
        <taxon>Fabales</taxon>
        <taxon>Fabaceae</taxon>
        <taxon>Papilionoideae</taxon>
        <taxon>50 kb inversion clade</taxon>
        <taxon>NPAAA clade</taxon>
        <taxon>indigoferoid/millettioid clade</taxon>
        <taxon>Phaseoleae</taxon>
        <taxon>Vigna</taxon>
    </lineage>
</organism>
<feature type="domain" description="Sieve element occlusion N-terminal" evidence="3">
    <location>
        <begin position="28"/>
        <end position="292"/>
    </location>
</feature>
<evidence type="ECO:0000259" key="3">
    <source>
        <dbReference type="Pfam" id="PF14576"/>
    </source>
</evidence>
<sequence>MSESGSNSSNVQQGMQKQKKQNPFEFNHDKILEDVYRTHFHCLEKCDAESLHTVASNVLNQSMDITEKVIAKSEQPMDRFREDTTITSQQLAVKLKRIAYLMICTPRGEYPVHCTTMLILEQLKHYSWDAKVLIVQAAFALEYGKFLYLLPLIAPCQQFESSFADLHGLLMVPQNTKQLTHFNSVVKKVMQVVECITEWKKLVSAGHDIRDVPSLAETLQEIPVVVYWAIFTFVSCTGEINDLTDNKYQRHELSTELEKKLDPIVGEFKELLRKCINEIERIEDFTSRKNIVTRGRDIVKVLKALLICGDKRDLKQNVYYIGLTEEQVKLEEFKKKYVLLFISGLENVKEDIQLLNSINEKLKEKAREVENYRSEDFKILWIPIVDKWNDERIKKLQNNLRDTKFGWYVVKYLNFETSLKLIKEMLKYEGKHVITLMNPQGKVENFDAKQIISQWGIDGFPFRTSDQIRLSQQWKWFWSEITKFNKAIENSSEEEDCYLLIYGGSDKKWVEELTTGMEAVKKEVEKTNLDSNITIESFELGKEDTKAVPRFWIAIDSLLTSRKVEVKNEFATNEIKRLLFLKQDPKGWAILSKGKNVRLLGHGEAMCRTVKEFDTWREKLSSVSFDVAFTDHYRGIKDKDGSKKCEENVICYGHSTDIVERITCPKKDCRRPMEVTSVNFKCCHQQGQ</sequence>
<dbReference type="Pfam" id="PF14577">
    <property type="entry name" value="SEO_C"/>
    <property type="match status" value="1"/>
</dbReference>
<dbReference type="AlphaFoldDB" id="A0A4D6KWI7"/>
<dbReference type="EMBL" id="CP039345">
    <property type="protein sequence ID" value="QCD78831.1"/>
    <property type="molecule type" value="Genomic_DNA"/>
</dbReference>
<dbReference type="OrthoDB" id="1367136at2759"/>
<dbReference type="Gene3D" id="3.40.30.10">
    <property type="entry name" value="Glutaredoxin"/>
    <property type="match status" value="1"/>
</dbReference>
<evidence type="ECO:0000313" key="6">
    <source>
        <dbReference type="Proteomes" id="UP000501690"/>
    </source>
</evidence>
<dbReference type="GO" id="GO:0010088">
    <property type="term" value="P:phloem development"/>
    <property type="evidence" value="ECO:0007669"/>
    <property type="project" value="InterPro"/>
</dbReference>
<accession>A0A4D6KWI7</accession>
<evidence type="ECO:0000259" key="4">
    <source>
        <dbReference type="Pfam" id="PF14577"/>
    </source>
</evidence>
<evidence type="ECO:0000313" key="5">
    <source>
        <dbReference type="EMBL" id="QCD78831.1"/>
    </source>
</evidence>
<keyword evidence="6" id="KW-1185">Reference proteome</keyword>
<evidence type="ECO:0000256" key="1">
    <source>
        <dbReference type="SAM" id="Coils"/>
    </source>
</evidence>
<proteinExistence type="predicted"/>
<dbReference type="Gramene" id="Vigun06g016500.1.v1.2">
    <property type="protein sequence ID" value="Vigun06g016500.1.v1.2"/>
    <property type="gene ID" value="Vigun06g016500.v1.2"/>
</dbReference>
<dbReference type="PANTHER" id="PTHR33232:SF17">
    <property type="entry name" value="SIEVE ELEMENT OCCLUSION-RELATED"/>
    <property type="match status" value="1"/>
</dbReference>
<keyword evidence="1" id="KW-0175">Coiled coil</keyword>
<dbReference type="InterPro" id="IPR027944">
    <property type="entry name" value="SEO_C"/>
</dbReference>
<feature type="domain" description="Sieve element occlusion C-terminal" evidence="4">
    <location>
        <begin position="494"/>
        <end position="684"/>
    </location>
</feature>
<evidence type="ECO:0000256" key="2">
    <source>
        <dbReference type="SAM" id="MobiDB-lite"/>
    </source>
</evidence>
<feature type="coiled-coil region" evidence="1">
    <location>
        <begin position="345"/>
        <end position="375"/>
    </location>
</feature>
<gene>
    <name evidence="5" type="ORF">DEO72_LG1g2467</name>
</gene>